<dbReference type="Proteomes" id="UP000199250">
    <property type="component" value="Unassembled WGS sequence"/>
</dbReference>
<dbReference type="RefSeq" id="WP_090730436.1">
    <property type="nucleotide sequence ID" value="NZ_FNYQ01000011.1"/>
</dbReference>
<keyword evidence="4" id="KW-1185">Reference proteome</keyword>
<reference evidence="2 5" key="1">
    <citation type="submission" date="2016-10" db="EMBL/GenBank/DDBJ databases">
        <authorList>
            <person name="de Groot N.N."/>
        </authorList>
    </citation>
    <scope>NUCLEOTIDE SEQUENCE [LARGE SCALE GENOMIC DNA]</scope>
    <source>
        <strain evidence="2 5">DSM 373</strain>
    </source>
</reference>
<dbReference type="AlphaFoldDB" id="A0A1H6S138"/>
<dbReference type="EMBL" id="FOKJ01000113">
    <property type="protein sequence ID" value="SFB60959.1"/>
    <property type="molecule type" value="Genomic_DNA"/>
</dbReference>
<name>A0A1H6S138_9GAMM</name>
<sequence>MAIKPPSARAGVQQGGKPVPSSEDVDRLVRELADKPYGEVVEPEAPKRIAKPKPITISLPDVMIEQLEDQALQNKRSGKGPKTISALIREQLEKAGYKSQL</sequence>
<feature type="region of interest" description="Disordered" evidence="1">
    <location>
        <begin position="1"/>
        <end position="24"/>
    </location>
</feature>
<evidence type="ECO:0000256" key="1">
    <source>
        <dbReference type="SAM" id="MobiDB-lite"/>
    </source>
</evidence>
<gene>
    <name evidence="3" type="ORF">SAMN04244571_04246</name>
    <name evidence="2" type="ORF">SAMN04244572_01020</name>
</gene>
<evidence type="ECO:0000313" key="2">
    <source>
        <dbReference type="EMBL" id="SEI60406.1"/>
    </source>
</evidence>
<proteinExistence type="predicted"/>
<evidence type="ECO:0008006" key="6">
    <source>
        <dbReference type="Google" id="ProtNLM"/>
    </source>
</evidence>
<accession>A0A1H6S138</accession>
<reference evidence="3 4" key="2">
    <citation type="submission" date="2016-10" db="EMBL/GenBank/DDBJ databases">
        <authorList>
            <person name="Varghese N."/>
            <person name="Submissions S."/>
        </authorList>
    </citation>
    <scope>NUCLEOTIDE SEQUENCE [LARGE SCALE GENOMIC DNA]</scope>
    <source>
        <strain evidence="3 4">DSM 282</strain>
    </source>
</reference>
<dbReference type="OrthoDB" id="6907274at2"/>
<protein>
    <recommendedName>
        <fullName evidence="6">Plasmid segregation centromere-binding protein ParG</fullName>
    </recommendedName>
</protein>
<organism evidence="2 5">
    <name type="scientific">Azotobacter beijerinckii</name>
    <dbReference type="NCBI Taxonomy" id="170623"/>
    <lineage>
        <taxon>Bacteria</taxon>
        <taxon>Pseudomonadati</taxon>
        <taxon>Pseudomonadota</taxon>
        <taxon>Gammaproteobacteria</taxon>
        <taxon>Pseudomonadales</taxon>
        <taxon>Pseudomonadaceae</taxon>
        <taxon>Azotobacter</taxon>
    </lineage>
</organism>
<dbReference type="Proteomes" id="UP000198861">
    <property type="component" value="Unassembled WGS sequence"/>
</dbReference>
<evidence type="ECO:0000313" key="4">
    <source>
        <dbReference type="Proteomes" id="UP000198861"/>
    </source>
</evidence>
<evidence type="ECO:0000313" key="3">
    <source>
        <dbReference type="EMBL" id="SFB60959.1"/>
    </source>
</evidence>
<evidence type="ECO:0000313" key="5">
    <source>
        <dbReference type="Proteomes" id="UP000199250"/>
    </source>
</evidence>
<dbReference type="EMBL" id="FNYQ01000011">
    <property type="protein sequence ID" value="SEI60406.1"/>
    <property type="molecule type" value="Genomic_DNA"/>
</dbReference>